<dbReference type="PROSITE" id="PS01054">
    <property type="entry name" value="TRANSALDOLASE_1"/>
    <property type="match status" value="1"/>
</dbReference>
<evidence type="ECO:0000313" key="3">
    <source>
        <dbReference type="Proteomes" id="UP000425411"/>
    </source>
</evidence>
<dbReference type="InterPro" id="IPR013785">
    <property type="entry name" value="Aldolase_TIM"/>
</dbReference>
<evidence type="ECO:0000313" key="2">
    <source>
        <dbReference type="EMBL" id="QGS08462.1"/>
    </source>
</evidence>
<keyword evidence="3" id="KW-1185">Reference proteome</keyword>
<dbReference type="InterPro" id="IPR001585">
    <property type="entry name" value="TAL/FSA"/>
</dbReference>
<dbReference type="PANTHER" id="PTHR10683">
    <property type="entry name" value="TRANSALDOLASE"/>
    <property type="match status" value="1"/>
</dbReference>
<dbReference type="Gene3D" id="3.20.20.70">
    <property type="entry name" value="Aldolase class I"/>
    <property type="match status" value="1"/>
</dbReference>
<accession>A0AAP9HC04</accession>
<dbReference type="SUPFAM" id="SSF51569">
    <property type="entry name" value="Aldolase"/>
    <property type="match status" value="1"/>
</dbReference>
<reference evidence="2 3" key="1">
    <citation type="submission" date="2019-11" db="EMBL/GenBank/DDBJ databases">
        <title>FDA dAtabase for Regulatory Grade micrObial Sequences (FDA-ARGOS): Supporting development and validation of Infectious Disease Dx tests.</title>
        <authorList>
            <person name="Turner S."/>
            <person name="Byrd R."/>
            <person name="Tallon L."/>
            <person name="Sadzewicz L."/>
            <person name="Vavikolanu K."/>
            <person name="Mehta A."/>
            <person name="Aluvathingal J."/>
            <person name="Nadendla S."/>
            <person name="Myers T."/>
            <person name="Yan Y."/>
            <person name="Sichtig H."/>
        </authorList>
    </citation>
    <scope>NUCLEOTIDE SEQUENCE [LARGE SCALE GENOMIC DNA]</scope>
    <source>
        <strain evidence="2 3">FDAARGOS_741</strain>
    </source>
</reference>
<organism evidence="2 3">
    <name type="scientific">Gemella morbillorum</name>
    <dbReference type="NCBI Taxonomy" id="29391"/>
    <lineage>
        <taxon>Bacteria</taxon>
        <taxon>Bacillati</taxon>
        <taxon>Bacillota</taxon>
        <taxon>Bacilli</taxon>
        <taxon>Bacillales</taxon>
        <taxon>Gemellaceae</taxon>
        <taxon>Gemella</taxon>
    </lineage>
</organism>
<dbReference type="RefSeq" id="WP_004633487.1">
    <property type="nucleotide sequence ID" value="NZ_CP046314.1"/>
</dbReference>
<dbReference type="EMBL" id="CP046314">
    <property type="protein sequence ID" value="QGS08462.1"/>
    <property type="molecule type" value="Genomic_DNA"/>
</dbReference>
<protein>
    <submittedName>
        <fullName evidence="2">Transaldolase</fullName>
    </submittedName>
</protein>
<dbReference type="PANTHER" id="PTHR10683:SF36">
    <property type="entry name" value="TRANSALDOLASE"/>
    <property type="match status" value="1"/>
</dbReference>
<dbReference type="GO" id="GO:0005975">
    <property type="term" value="P:carbohydrate metabolic process"/>
    <property type="evidence" value="ECO:0007669"/>
    <property type="project" value="InterPro"/>
</dbReference>
<keyword evidence="1" id="KW-0704">Schiff base</keyword>
<dbReference type="InterPro" id="IPR018225">
    <property type="entry name" value="Transaldolase_AS"/>
</dbReference>
<dbReference type="Proteomes" id="UP000425411">
    <property type="component" value="Chromosome"/>
</dbReference>
<dbReference type="Pfam" id="PF00923">
    <property type="entry name" value="TAL_FSA"/>
    <property type="match status" value="1"/>
</dbReference>
<sequence length="224" mass="25149">MTKILIDSADIKKAREIEKYYTIAGITTNPTILSKIEGSLEDKLKELKEFTYGKYEVHVQTTESEVEKIVEEAKKLRDYFGESFYIKIPVTKAGLEAIKLCSKENIRVTATAILTAMQALAAAKNGANYVAPYVNRMENVGQDAKEAILEISNLLIDYPTEILAASFKNVKQVQDILRCGAEAATIAPEIIEASIWHPYTDKSVFDFEKDWENRFGDKKIVDGI</sequence>
<dbReference type="AlphaFoldDB" id="A0AAP9HC04"/>
<proteinExistence type="predicted"/>
<gene>
    <name evidence="2" type="ORF">FOC49_00510</name>
</gene>
<evidence type="ECO:0000256" key="1">
    <source>
        <dbReference type="ARBA" id="ARBA00023270"/>
    </source>
</evidence>
<name>A0AAP9HC04_9BACL</name>